<keyword evidence="4" id="KW-1133">Transmembrane helix</keyword>
<proteinExistence type="inferred from homology"/>
<gene>
    <name evidence="6" type="ORF">CLO192961_LOCUS84863</name>
</gene>
<feature type="transmembrane region" description="Helical" evidence="4">
    <location>
        <begin position="41"/>
        <end position="61"/>
    </location>
</feature>
<name>A0ABY6TUR4_BIOOC</name>
<feature type="transmembrane region" description="Helical" evidence="4">
    <location>
        <begin position="161"/>
        <end position="181"/>
    </location>
</feature>
<dbReference type="InterPro" id="IPR020846">
    <property type="entry name" value="MFS_dom"/>
</dbReference>
<dbReference type="Gene3D" id="1.20.1250.20">
    <property type="entry name" value="MFS general substrate transporter like domains"/>
    <property type="match status" value="2"/>
</dbReference>
<feature type="region of interest" description="Disordered" evidence="3">
    <location>
        <begin position="1"/>
        <end position="30"/>
    </location>
</feature>
<dbReference type="PANTHER" id="PTHR11360">
    <property type="entry name" value="MONOCARBOXYLATE TRANSPORTER"/>
    <property type="match status" value="1"/>
</dbReference>
<comment type="similarity">
    <text evidence="2">Belongs to the major facilitator superfamily. Monocarboxylate porter (TC 2.A.1.13) family.</text>
</comment>
<evidence type="ECO:0000256" key="1">
    <source>
        <dbReference type="ARBA" id="ARBA00004141"/>
    </source>
</evidence>
<dbReference type="Pfam" id="PF07690">
    <property type="entry name" value="MFS_1"/>
    <property type="match status" value="1"/>
</dbReference>
<sequence length="420" mass="44993">MAEFELRSDSSLNENRPGEKHIDNTTDEINEEDYPDGGFRAWLVAAGTAGVFFCTMGYSNVFGIFQAYYIADAISWIGATQTFLQFFSGILGGPLFDRYGTWVIRPAAVVYVFSIMMTSLCTKYWQFMLAQRILTGLSNGLVMFPSMTAVTQWFDKKRGAAMGASIACSSLGAVIFPVLLANLLTRTDVSFGWSVRIAAFVMVPILAFSSSAIKCRLPPRKTHIITSEPFRQPMYLFIVAAIAFCMVGMFVPLFLMTTYAITKGMDATLASYLVAILNGASIFGRVIPGILADKLGKLNMLIAAGLSTGILCFSWPLTETTTAIVVFVAILGFCSGAILSGGPIALTVCIKDPKSSGMYMGLGMAMASVAALVGPPIAGALVDNYGFKEVSHLSGGMTLAGALIGIIAKYKSPEGVFGRI</sequence>
<comment type="subcellular location">
    <subcellularLocation>
        <location evidence="1">Membrane</location>
        <topology evidence="1">Multi-pass membrane protein</topology>
    </subcellularLocation>
</comment>
<dbReference type="InterPro" id="IPR011701">
    <property type="entry name" value="MFS"/>
</dbReference>
<feature type="transmembrane region" description="Helical" evidence="4">
    <location>
        <begin position="73"/>
        <end position="96"/>
    </location>
</feature>
<keyword evidence="7" id="KW-1185">Reference proteome</keyword>
<protein>
    <recommendedName>
        <fullName evidence="5">Major facilitator superfamily (MFS) profile domain-containing protein</fullName>
    </recommendedName>
</protein>
<feature type="transmembrane region" description="Helical" evidence="4">
    <location>
        <begin position="298"/>
        <end position="317"/>
    </location>
</feature>
<organism evidence="6 7">
    <name type="scientific">Bionectria ochroleuca</name>
    <name type="common">Gliocladium roseum</name>
    <dbReference type="NCBI Taxonomy" id="29856"/>
    <lineage>
        <taxon>Eukaryota</taxon>
        <taxon>Fungi</taxon>
        <taxon>Dikarya</taxon>
        <taxon>Ascomycota</taxon>
        <taxon>Pezizomycotina</taxon>
        <taxon>Sordariomycetes</taxon>
        <taxon>Hypocreomycetidae</taxon>
        <taxon>Hypocreales</taxon>
        <taxon>Bionectriaceae</taxon>
        <taxon>Clonostachys</taxon>
    </lineage>
</organism>
<feature type="transmembrane region" description="Helical" evidence="4">
    <location>
        <begin position="390"/>
        <end position="410"/>
    </location>
</feature>
<dbReference type="SUPFAM" id="SSF103473">
    <property type="entry name" value="MFS general substrate transporter"/>
    <property type="match status" value="1"/>
</dbReference>
<dbReference type="InterPro" id="IPR036259">
    <property type="entry name" value="MFS_trans_sf"/>
</dbReference>
<dbReference type="InterPro" id="IPR050327">
    <property type="entry name" value="Proton-linked_MCT"/>
</dbReference>
<evidence type="ECO:0000313" key="7">
    <source>
        <dbReference type="Proteomes" id="UP000766486"/>
    </source>
</evidence>
<keyword evidence="4" id="KW-0812">Transmembrane</keyword>
<dbReference type="PROSITE" id="PS50850">
    <property type="entry name" value="MFS"/>
    <property type="match status" value="1"/>
</dbReference>
<feature type="transmembrane region" description="Helical" evidence="4">
    <location>
        <begin position="193"/>
        <end position="213"/>
    </location>
</feature>
<dbReference type="EMBL" id="CABFNS010000577">
    <property type="protein sequence ID" value="VUC22398.1"/>
    <property type="molecule type" value="Genomic_DNA"/>
</dbReference>
<feature type="transmembrane region" description="Helical" evidence="4">
    <location>
        <begin position="234"/>
        <end position="261"/>
    </location>
</feature>
<feature type="transmembrane region" description="Helical" evidence="4">
    <location>
        <begin position="108"/>
        <end position="127"/>
    </location>
</feature>
<feature type="transmembrane region" description="Helical" evidence="4">
    <location>
        <begin position="358"/>
        <end position="378"/>
    </location>
</feature>
<evidence type="ECO:0000256" key="3">
    <source>
        <dbReference type="SAM" id="MobiDB-lite"/>
    </source>
</evidence>
<evidence type="ECO:0000256" key="2">
    <source>
        <dbReference type="ARBA" id="ARBA00006727"/>
    </source>
</evidence>
<comment type="caution">
    <text evidence="6">The sequence shown here is derived from an EMBL/GenBank/DDBJ whole genome shotgun (WGS) entry which is preliminary data.</text>
</comment>
<evidence type="ECO:0000256" key="4">
    <source>
        <dbReference type="SAM" id="Phobius"/>
    </source>
</evidence>
<feature type="transmembrane region" description="Helical" evidence="4">
    <location>
        <begin position="133"/>
        <end position="154"/>
    </location>
</feature>
<dbReference type="PANTHER" id="PTHR11360:SF319">
    <property type="entry name" value="MAJOR FACILITATOR SUPERFAMILY (MFS) PROFILE DOMAIN-CONTAINING PROTEIN"/>
    <property type="match status" value="1"/>
</dbReference>
<dbReference type="Proteomes" id="UP000766486">
    <property type="component" value="Unassembled WGS sequence"/>
</dbReference>
<reference evidence="6 7" key="1">
    <citation type="submission" date="2019-06" db="EMBL/GenBank/DDBJ databases">
        <authorList>
            <person name="Broberg M."/>
        </authorList>
    </citation>
    <scope>NUCLEOTIDE SEQUENCE [LARGE SCALE GENOMIC DNA]</scope>
</reference>
<feature type="domain" description="Major facilitator superfamily (MFS) profile" evidence="5">
    <location>
        <begin position="1"/>
        <end position="413"/>
    </location>
</feature>
<evidence type="ECO:0000259" key="5">
    <source>
        <dbReference type="PROSITE" id="PS50850"/>
    </source>
</evidence>
<dbReference type="CDD" id="cd17352">
    <property type="entry name" value="MFS_MCT_SLC16"/>
    <property type="match status" value="1"/>
</dbReference>
<feature type="transmembrane region" description="Helical" evidence="4">
    <location>
        <begin position="267"/>
        <end position="286"/>
    </location>
</feature>
<feature type="transmembrane region" description="Helical" evidence="4">
    <location>
        <begin position="323"/>
        <end position="346"/>
    </location>
</feature>
<keyword evidence="4" id="KW-0472">Membrane</keyword>
<accession>A0ABY6TUR4</accession>
<evidence type="ECO:0000313" key="6">
    <source>
        <dbReference type="EMBL" id="VUC22398.1"/>
    </source>
</evidence>